<gene>
    <name evidence="1" type="ORF">DLJ82_4086</name>
</gene>
<dbReference type="EMBL" id="CP030760">
    <property type="protein sequence ID" value="AXA41649.1"/>
    <property type="molecule type" value="Genomic_DNA"/>
</dbReference>
<evidence type="ECO:0000313" key="1">
    <source>
        <dbReference type="EMBL" id="AXA41649.1"/>
    </source>
</evidence>
<protein>
    <submittedName>
        <fullName evidence="1">Uncharacterized protein</fullName>
    </submittedName>
</protein>
<reference evidence="1 2" key="1">
    <citation type="submission" date="2018-07" db="EMBL/GenBank/DDBJ databases">
        <title>Rhizobium leguminosarum strain:ATCC 14479 Genome sequencing and assembly.</title>
        <authorList>
            <person name="Chakraborty R."/>
        </authorList>
    </citation>
    <scope>NUCLEOTIDE SEQUENCE [LARGE SCALE GENOMIC DNA]</scope>
    <source>
        <strain evidence="1 2">ATCC 14479</strain>
    </source>
</reference>
<dbReference type="AlphaFoldDB" id="A0A2Z4YKS5"/>
<dbReference type="RefSeq" id="WP_204361313.1">
    <property type="nucleotide sequence ID" value="NZ_CP030760.1"/>
</dbReference>
<accession>A0A2Z4YKS5</accession>
<dbReference type="Proteomes" id="UP000251166">
    <property type="component" value="Chromosome"/>
</dbReference>
<name>A0A2Z4YKS5_RHILE</name>
<sequence>MIRSIADHEPHLMSLALAAVINARRTGSEAQAAWQLRPPHLLMAQHL</sequence>
<proteinExistence type="predicted"/>
<evidence type="ECO:0000313" key="2">
    <source>
        <dbReference type="Proteomes" id="UP000251166"/>
    </source>
</evidence>
<organism evidence="1 2">
    <name type="scientific">Rhizobium leguminosarum</name>
    <dbReference type="NCBI Taxonomy" id="384"/>
    <lineage>
        <taxon>Bacteria</taxon>
        <taxon>Pseudomonadati</taxon>
        <taxon>Pseudomonadota</taxon>
        <taxon>Alphaproteobacteria</taxon>
        <taxon>Hyphomicrobiales</taxon>
        <taxon>Rhizobiaceae</taxon>
        <taxon>Rhizobium/Agrobacterium group</taxon>
        <taxon>Rhizobium</taxon>
    </lineage>
</organism>